<dbReference type="HOGENOM" id="CLU_733763_0_0_1"/>
<evidence type="ECO:0000256" key="2">
    <source>
        <dbReference type="SAM" id="MobiDB-lite"/>
    </source>
</evidence>
<reference evidence="4" key="2">
    <citation type="submission" date="2015-01" db="EMBL/GenBank/DDBJ databases">
        <title>Evolutionary Origins and Diversification of the Mycorrhizal Mutualists.</title>
        <authorList>
            <consortium name="DOE Joint Genome Institute"/>
            <consortium name="Mycorrhizal Genomics Consortium"/>
            <person name="Kohler A."/>
            <person name="Kuo A."/>
            <person name="Nagy L.G."/>
            <person name="Floudas D."/>
            <person name="Copeland A."/>
            <person name="Barry K.W."/>
            <person name="Cichocki N."/>
            <person name="Veneault-Fourrey C."/>
            <person name="LaButti K."/>
            <person name="Lindquist E.A."/>
            <person name="Lipzen A."/>
            <person name="Lundell T."/>
            <person name="Morin E."/>
            <person name="Murat C."/>
            <person name="Riley R."/>
            <person name="Ohm R."/>
            <person name="Sun H."/>
            <person name="Tunlid A."/>
            <person name="Henrissat B."/>
            <person name="Grigoriev I.V."/>
            <person name="Hibbett D.S."/>
            <person name="Martin F."/>
        </authorList>
    </citation>
    <scope>NUCLEOTIDE SEQUENCE [LARGE SCALE GENOMIC DNA]</scope>
    <source>
        <strain evidence="4">LaAM-08-1</strain>
    </source>
</reference>
<reference evidence="3 4" key="1">
    <citation type="submission" date="2014-04" db="EMBL/GenBank/DDBJ databases">
        <authorList>
            <consortium name="DOE Joint Genome Institute"/>
            <person name="Kuo A."/>
            <person name="Kohler A."/>
            <person name="Nagy L.G."/>
            <person name="Floudas D."/>
            <person name="Copeland A."/>
            <person name="Barry K.W."/>
            <person name="Cichocki N."/>
            <person name="Veneault-Fourrey C."/>
            <person name="LaButti K."/>
            <person name="Lindquist E.A."/>
            <person name="Lipzen A."/>
            <person name="Lundell T."/>
            <person name="Morin E."/>
            <person name="Murat C."/>
            <person name="Sun H."/>
            <person name="Tunlid A."/>
            <person name="Henrissat B."/>
            <person name="Grigoriev I.V."/>
            <person name="Hibbett D.S."/>
            <person name="Martin F."/>
            <person name="Nordberg H.P."/>
            <person name="Cantor M.N."/>
            <person name="Hua S.X."/>
        </authorList>
    </citation>
    <scope>NUCLEOTIDE SEQUENCE [LARGE SCALE GENOMIC DNA]</scope>
    <source>
        <strain evidence="3 4">LaAM-08-1</strain>
    </source>
</reference>
<name>A0A0C9XRW6_9AGAR</name>
<gene>
    <name evidence="3" type="ORF">K443DRAFT_680533</name>
</gene>
<evidence type="ECO:0000313" key="4">
    <source>
        <dbReference type="Proteomes" id="UP000054477"/>
    </source>
</evidence>
<feature type="non-terminal residue" evidence="3">
    <location>
        <position position="1"/>
    </location>
</feature>
<evidence type="ECO:0000256" key="1">
    <source>
        <dbReference type="SAM" id="Coils"/>
    </source>
</evidence>
<proteinExistence type="predicted"/>
<protein>
    <submittedName>
        <fullName evidence="3">Uncharacterized protein</fullName>
    </submittedName>
</protein>
<dbReference type="OrthoDB" id="3061806at2759"/>
<feature type="coiled-coil region" evidence="1">
    <location>
        <begin position="247"/>
        <end position="285"/>
    </location>
</feature>
<feature type="compositionally biased region" description="Basic and acidic residues" evidence="2">
    <location>
        <begin position="126"/>
        <end position="140"/>
    </location>
</feature>
<feature type="region of interest" description="Disordered" evidence="2">
    <location>
        <begin position="357"/>
        <end position="377"/>
    </location>
</feature>
<dbReference type="Proteomes" id="UP000054477">
    <property type="component" value="Unassembled WGS sequence"/>
</dbReference>
<dbReference type="EMBL" id="KN838663">
    <property type="protein sequence ID" value="KIJ98692.1"/>
    <property type="molecule type" value="Genomic_DNA"/>
</dbReference>
<sequence>MPRAHKTYDAIPKLPIEYLQFQVDEKSEPILLQIFQEKGTDRELICCDLCYQHLPLTSKRSLTTLTKHRGKGECTKLIDRKEKEATREEAAAEAEKVFAELFPTPGKSQSESNPHEDSPNVVEIPVEAKVEPCDPSDMRQPDPATVENDTRSPEFESGVVQPAQDPFDNISELRALVEKANSERDEGLATIRTLERWYRRSCEKEKKAEGAREVAERDLYRLRVEITHEYQKRISAEAGVSNHRADVERLQRDLAVQKSAYERAMEMKAKEIKELEENLASIEDKNMLFCQLRVDAEVDKLEEVLASEHLKDSDQKVRLMLEESHRGLRQIVRECKAARPPRSNIIQRILPITKREISVDEEEEEGPTKGAKAARVA</sequence>
<feature type="region of interest" description="Disordered" evidence="2">
    <location>
        <begin position="103"/>
        <end position="164"/>
    </location>
</feature>
<evidence type="ECO:0000313" key="3">
    <source>
        <dbReference type="EMBL" id="KIJ98692.1"/>
    </source>
</evidence>
<feature type="non-terminal residue" evidence="3">
    <location>
        <position position="377"/>
    </location>
</feature>
<keyword evidence="1" id="KW-0175">Coiled coil</keyword>
<dbReference type="AlphaFoldDB" id="A0A0C9XRW6"/>
<organism evidence="3 4">
    <name type="scientific">Laccaria amethystina LaAM-08-1</name>
    <dbReference type="NCBI Taxonomy" id="1095629"/>
    <lineage>
        <taxon>Eukaryota</taxon>
        <taxon>Fungi</taxon>
        <taxon>Dikarya</taxon>
        <taxon>Basidiomycota</taxon>
        <taxon>Agaricomycotina</taxon>
        <taxon>Agaricomycetes</taxon>
        <taxon>Agaricomycetidae</taxon>
        <taxon>Agaricales</taxon>
        <taxon>Agaricineae</taxon>
        <taxon>Hydnangiaceae</taxon>
        <taxon>Laccaria</taxon>
    </lineage>
</organism>
<keyword evidence="4" id="KW-1185">Reference proteome</keyword>
<accession>A0A0C9XRW6</accession>